<evidence type="ECO:0000256" key="2">
    <source>
        <dbReference type="ARBA" id="ARBA00022525"/>
    </source>
</evidence>
<dbReference type="EMBL" id="CP047593">
    <property type="protein sequence ID" value="QHI69743.1"/>
    <property type="molecule type" value="Genomic_DNA"/>
</dbReference>
<dbReference type="InterPro" id="IPR039448">
    <property type="entry name" value="Beta_helix"/>
</dbReference>
<evidence type="ECO:0000313" key="8">
    <source>
        <dbReference type="EMBL" id="QHI69743.1"/>
    </source>
</evidence>
<evidence type="ECO:0000256" key="4">
    <source>
        <dbReference type="ARBA" id="ARBA00022837"/>
    </source>
</evidence>
<dbReference type="PANTHER" id="PTHR19862:SF14">
    <property type="entry name" value="WD REPEAT-CONTAINING PROTEIN 48"/>
    <property type="match status" value="1"/>
</dbReference>
<evidence type="ECO:0000256" key="3">
    <source>
        <dbReference type="ARBA" id="ARBA00022729"/>
    </source>
</evidence>
<dbReference type="InterPro" id="IPR012334">
    <property type="entry name" value="Pectin_lyas_fold"/>
</dbReference>
<dbReference type="InterPro" id="IPR011050">
    <property type="entry name" value="Pectin_lyase_fold/virulence"/>
</dbReference>
<feature type="chain" id="PRO_5026985327" description="Right handed beta helix domain-containing protein" evidence="6">
    <location>
        <begin position="22"/>
        <end position="530"/>
    </location>
</feature>
<accession>A0A6P1M9K5</accession>
<keyword evidence="2" id="KW-0964">Secreted</keyword>
<dbReference type="GO" id="GO:0043130">
    <property type="term" value="F:ubiquitin binding"/>
    <property type="evidence" value="ECO:0007669"/>
    <property type="project" value="TreeGrafter"/>
</dbReference>
<dbReference type="Gene3D" id="2.160.20.10">
    <property type="entry name" value="Single-stranded right-handed beta-helix, Pectin lyase-like"/>
    <property type="match status" value="1"/>
</dbReference>
<dbReference type="Pfam" id="PF13229">
    <property type="entry name" value="Beta_helix"/>
    <property type="match status" value="1"/>
</dbReference>
<keyword evidence="9" id="KW-1185">Reference proteome</keyword>
<gene>
    <name evidence="8" type="ORF">GT409_09860</name>
</gene>
<dbReference type="InterPro" id="IPR059226">
    <property type="entry name" value="Choice_anch_Q_dom"/>
</dbReference>
<dbReference type="PANTHER" id="PTHR19862">
    <property type="entry name" value="WD REPEAT-CONTAINING PROTEIN 48"/>
    <property type="match status" value="1"/>
</dbReference>
<dbReference type="Pfam" id="PF18884">
    <property type="entry name" value="TSP3_bac"/>
    <property type="match status" value="2"/>
</dbReference>
<evidence type="ECO:0000313" key="9">
    <source>
        <dbReference type="Proteomes" id="UP000464954"/>
    </source>
</evidence>
<dbReference type="SUPFAM" id="SSF51126">
    <property type="entry name" value="Pectin lyase-like"/>
    <property type="match status" value="1"/>
</dbReference>
<protein>
    <recommendedName>
        <fullName evidence="7">Right handed beta helix domain-containing protein</fullName>
    </recommendedName>
</protein>
<evidence type="ECO:0000256" key="1">
    <source>
        <dbReference type="ARBA" id="ARBA00004613"/>
    </source>
</evidence>
<dbReference type="NCBIfam" id="NF041518">
    <property type="entry name" value="choice_anch_Q"/>
    <property type="match status" value="1"/>
</dbReference>
<dbReference type="RefSeq" id="WP_160628925.1">
    <property type="nucleotide sequence ID" value="NZ_CP047593.1"/>
</dbReference>
<dbReference type="GO" id="GO:0000724">
    <property type="term" value="P:double-strand break repair via homologous recombination"/>
    <property type="evidence" value="ECO:0007669"/>
    <property type="project" value="TreeGrafter"/>
</dbReference>
<keyword evidence="3 6" id="KW-0732">Signal</keyword>
<name>A0A6P1M9K5_9BACT</name>
<dbReference type="AlphaFoldDB" id="A0A6P1M9K5"/>
<evidence type="ECO:0000256" key="6">
    <source>
        <dbReference type="SAM" id="SignalP"/>
    </source>
</evidence>
<evidence type="ECO:0000259" key="7">
    <source>
        <dbReference type="Pfam" id="PF13229"/>
    </source>
</evidence>
<comment type="subcellular location">
    <subcellularLocation>
        <location evidence="1">Secreted</location>
    </subcellularLocation>
</comment>
<keyword evidence="4" id="KW-0106">Calcium</keyword>
<feature type="region of interest" description="Disordered" evidence="5">
    <location>
        <begin position="407"/>
        <end position="439"/>
    </location>
</feature>
<evidence type="ECO:0000256" key="5">
    <source>
        <dbReference type="SAM" id="MobiDB-lite"/>
    </source>
</evidence>
<organism evidence="8 9">
    <name type="scientific">Tichowtungia aerotolerans</name>
    <dbReference type="NCBI Taxonomy" id="2697043"/>
    <lineage>
        <taxon>Bacteria</taxon>
        <taxon>Pseudomonadati</taxon>
        <taxon>Kiritimatiellota</taxon>
        <taxon>Tichowtungiia</taxon>
        <taxon>Tichowtungiales</taxon>
        <taxon>Tichowtungiaceae</taxon>
        <taxon>Tichowtungia</taxon>
    </lineage>
</organism>
<dbReference type="KEGG" id="taer:GT409_09860"/>
<sequence length="530" mass="55552">MNKLCFTGCVCWLFCTVISQADDLFVDVNNSTPGFPYASWALAATNIQSALDQASAGDTIWVKPGTYRLTNEISISTPVTLKSVNGPDETIIDAQWYSRCLNLSADGISIEGFTLCNGWAGFEEGGAIYCDADSSISNCIIRDNVAFGYGGGICGDYSLDVSIEDCILRNNESLLYQGGGAYRVTSVQNCVFDGNRAAADGGGLCVAYVVSGCTFKDNVAGENGGGAVAVDKAINCHFEGNSAAGDGGGMWLGGAFGCLFVSNSAGGNGGGGASCVSANCTVVENHAGISGGGIYGVGRHPDEGFEGLFNSVVYDNTPDNAADVTNRWVFYSCSPDFIHGDSGNITNAPAFVDADAGDYRLSASSPCVDLGINAYSPGTADLDNNPRVINSRVDLGAYEYQESVADADGDGIGDFAESQYGTDPNNPDSDGDGFDDGWEISKGWNPRQYDSSVSSYIASNQSVFGYYTEDSIGDLSMGKAMLGVSNGMASLQMQLMTSENLVNWTNVGGSVHWSVPVTNDKAYFRIHTDP</sequence>
<dbReference type="InterPro" id="IPR059100">
    <property type="entry name" value="TSP3_bac"/>
</dbReference>
<feature type="domain" description="Right handed beta helix" evidence="7">
    <location>
        <begin position="124"/>
        <end position="242"/>
    </location>
</feature>
<dbReference type="Proteomes" id="UP000464954">
    <property type="component" value="Chromosome"/>
</dbReference>
<feature type="compositionally biased region" description="Polar residues" evidence="5">
    <location>
        <begin position="419"/>
        <end position="428"/>
    </location>
</feature>
<reference evidence="8 9" key="1">
    <citation type="submission" date="2020-01" db="EMBL/GenBank/DDBJ databases">
        <title>Ponticoccus aerotolerans gen. nov., sp. nov., an anaerobic bacterium and proposal of Ponticoccusceae fam. nov., Ponticoccusles ord. nov. and Ponticoccuse classis nov. in the phylum Kiritimatiellaeota.</title>
        <authorList>
            <person name="Zhou L.Y."/>
            <person name="Du Z.J."/>
        </authorList>
    </citation>
    <scope>NUCLEOTIDE SEQUENCE [LARGE SCALE GENOMIC DNA]</scope>
    <source>
        <strain evidence="8 9">S-5007</strain>
    </source>
</reference>
<feature type="compositionally biased region" description="Acidic residues" evidence="5">
    <location>
        <begin position="429"/>
        <end position="438"/>
    </location>
</feature>
<proteinExistence type="predicted"/>
<feature type="signal peptide" evidence="6">
    <location>
        <begin position="1"/>
        <end position="21"/>
    </location>
</feature>
<dbReference type="InterPro" id="IPR051246">
    <property type="entry name" value="WDR48"/>
</dbReference>